<dbReference type="AlphaFoldDB" id="A0A8S3DAR6"/>
<name>A0A8S3DAR6_9BILA</name>
<dbReference type="Proteomes" id="UP000676336">
    <property type="component" value="Unassembled WGS sequence"/>
</dbReference>
<accession>A0A8S3DAR6</accession>
<evidence type="ECO:0000313" key="3">
    <source>
        <dbReference type="Proteomes" id="UP000676336"/>
    </source>
</evidence>
<organism evidence="2 3">
    <name type="scientific">Rotaria magnacalcarata</name>
    <dbReference type="NCBI Taxonomy" id="392030"/>
    <lineage>
        <taxon>Eukaryota</taxon>
        <taxon>Metazoa</taxon>
        <taxon>Spiralia</taxon>
        <taxon>Gnathifera</taxon>
        <taxon>Rotifera</taxon>
        <taxon>Eurotatoria</taxon>
        <taxon>Bdelloidea</taxon>
        <taxon>Philodinida</taxon>
        <taxon>Philodinidae</taxon>
        <taxon>Rotaria</taxon>
    </lineage>
</organism>
<feature type="compositionally biased region" description="Polar residues" evidence="1">
    <location>
        <begin position="8"/>
        <end position="28"/>
    </location>
</feature>
<sequence>MDPIERAAQQQLAQYEQSIQPQPLTSIPHNIDHSA</sequence>
<comment type="caution">
    <text evidence="2">The sequence shown here is derived from an EMBL/GenBank/DDBJ whole genome shotgun (WGS) entry which is preliminary data.</text>
</comment>
<protein>
    <submittedName>
        <fullName evidence="2">Uncharacterized protein</fullName>
    </submittedName>
</protein>
<reference evidence="2" key="1">
    <citation type="submission" date="2021-02" db="EMBL/GenBank/DDBJ databases">
        <authorList>
            <person name="Nowell W R."/>
        </authorList>
    </citation>
    <scope>NUCLEOTIDE SEQUENCE</scope>
</reference>
<proteinExistence type="predicted"/>
<gene>
    <name evidence="2" type="ORF">SMN809_LOCUS54517</name>
</gene>
<evidence type="ECO:0000313" key="2">
    <source>
        <dbReference type="EMBL" id="CAF4959115.1"/>
    </source>
</evidence>
<evidence type="ECO:0000256" key="1">
    <source>
        <dbReference type="SAM" id="MobiDB-lite"/>
    </source>
</evidence>
<feature type="region of interest" description="Disordered" evidence="1">
    <location>
        <begin position="1"/>
        <end position="35"/>
    </location>
</feature>
<dbReference type="EMBL" id="CAJOBI010190330">
    <property type="protein sequence ID" value="CAF4959115.1"/>
    <property type="molecule type" value="Genomic_DNA"/>
</dbReference>
<feature type="non-terminal residue" evidence="2">
    <location>
        <position position="35"/>
    </location>
</feature>